<accession>E3SK32</accession>
<evidence type="ECO:0000313" key="2">
    <source>
        <dbReference type="EMBL" id="ADO97742.1"/>
    </source>
</evidence>
<dbReference type="EMBL" id="GU071096">
    <property type="protein sequence ID" value="ADO97742.1"/>
    <property type="molecule type" value="Genomic_DNA"/>
</dbReference>
<dbReference type="Gene3D" id="2.30.30.100">
    <property type="match status" value="1"/>
</dbReference>
<dbReference type="Pfam" id="PF16243">
    <property type="entry name" value="Sm_like"/>
    <property type="match status" value="1"/>
</dbReference>
<reference evidence="2 3" key="1">
    <citation type="journal article" date="2010" name="Environ. Microbiol.">
        <title>Genomic analysis of oceanic cyanobacterial myoviruses compared with T4-like myoviruses from diverse hosts and environments.</title>
        <authorList>
            <person name="Sullivan M.B."/>
            <person name="Huang K.H."/>
            <person name="Ignacio-Espinoza J.C."/>
            <person name="Berlin A.M."/>
            <person name="Kelly L."/>
            <person name="Weigele P.R."/>
            <person name="DeFrancesco A.S."/>
            <person name="Kern S.E."/>
            <person name="Thompson L.R."/>
            <person name="Young S."/>
            <person name="Yandava C."/>
            <person name="Fu R."/>
            <person name="Krastins B."/>
            <person name="Chase M."/>
            <person name="Sarracino D."/>
            <person name="Osburne M.S."/>
            <person name="Henn M.R."/>
            <person name="Chisholm S.W."/>
        </authorList>
    </citation>
    <scope>NUCLEOTIDE SEQUENCE [LARGE SCALE GENOMIC DNA]</scope>
    <source>
        <strain evidence="2">8102-4</strain>
    </source>
</reference>
<dbReference type="RefSeq" id="YP_004322797.1">
    <property type="nucleotide sequence ID" value="NC_015281.1"/>
</dbReference>
<evidence type="ECO:0000259" key="1">
    <source>
        <dbReference type="Pfam" id="PF16243"/>
    </source>
</evidence>
<evidence type="ECO:0000313" key="3">
    <source>
        <dbReference type="Proteomes" id="UP000006525"/>
    </source>
</evidence>
<dbReference type="Proteomes" id="UP000006525">
    <property type="component" value="Segment"/>
</dbReference>
<organism evidence="2 3">
    <name type="scientific">Synechococcus phage S-ShM2</name>
    <dbReference type="NCBI Taxonomy" id="445683"/>
    <lineage>
        <taxon>Viruses</taxon>
        <taxon>Duplodnaviria</taxon>
        <taxon>Heunggongvirae</taxon>
        <taxon>Uroviricota</taxon>
        <taxon>Caudoviricetes</taxon>
        <taxon>Pantevenvirales</taxon>
        <taxon>Kyanoviridae</taxon>
        <taxon>Ahtivirus</taxon>
        <taxon>Ahtivirus sagseatwo</taxon>
    </lineage>
</organism>
<dbReference type="KEGG" id="vg:10327286"/>
<keyword evidence="3" id="KW-1185">Reference proteome</keyword>
<dbReference type="GeneID" id="10327286"/>
<dbReference type="InterPro" id="IPR032600">
    <property type="entry name" value="Sm-like_dom"/>
</dbReference>
<proteinExistence type="predicted"/>
<protein>
    <submittedName>
        <fullName evidence="2">Methylamine utilization protein</fullName>
    </submittedName>
</protein>
<feature type="domain" description="Sm-like" evidence="1">
    <location>
        <begin position="16"/>
        <end position="100"/>
    </location>
</feature>
<dbReference type="OrthoDB" id="17377at10239"/>
<name>E3SK32_9CAUD</name>
<sequence length="148" mass="16756">MLNYVKHDEEFHCSIRMKYGAEILAVAMVSHDEDTNTDVVYVQNPVEVNVMIHERPDGKSVRGMGFSKWCAFSNEEFYIINGNDILTMSALSNEIIILYEGYLLSEEHDKLNDSDLSTGGTPSSQVKGSIGKIEEARKKFERLFNNKA</sequence>
<gene>
    <name evidence="2" type="ORF">SShM2_131</name>
</gene>